<keyword evidence="1" id="KW-0472">Membrane</keyword>
<keyword evidence="1" id="KW-1133">Transmembrane helix</keyword>
<evidence type="ECO:0000313" key="4">
    <source>
        <dbReference type="Proteomes" id="UP000095751"/>
    </source>
</evidence>
<accession>A0A1E7FGB2</accession>
<feature type="transmembrane region" description="Helical" evidence="1">
    <location>
        <begin position="144"/>
        <end position="164"/>
    </location>
</feature>
<gene>
    <name evidence="3" type="ORF">FRACYDRAFT_239417</name>
</gene>
<dbReference type="Proteomes" id="UP000095751">
    <property type="component" value="Unassembled WGS sequence"/>
</dbReference>
<dbReference type="AlphaFoldDB" id="A0A1E7FGB2"/>
<keyword evidence="4" id="KW-1185">Reference proteome</keyword>
<dbReference type="OrthoDB" id="3700at2759"/>
<name>A0A1E7FGB2_9STRA</name>
<feature type="chain" id="PRO_5009193092" evidence="2">
    <location>
        <begin position="19"/>
        <end position="232"/>
    </location>
</feature>
<keyword evidence="2" id="KW-0732">Signal</keyword>
<evidence type="ECO:0000256" key="2">
    <source>
        <dbReference type="SAM" id="SignalP"/>
    </source>
</evidence>
<protein>
    <submittedName>
        <fullName evidence="3">Uncharacterized protein</fullName>
    </submittedName>
</protein>
<dbReference type="EMBL" id="KV784358">
    <property type="protein sequence ID" value="OEU16823.1"/>
    <property type="molecule type" value="Genomic_DNA"/>
</dbReference>
<keyword evidence="1" id="KW-0812">Transmembrane</keyword>
<proteinExistence type="predicted"/>
<sequence length="232" mass="25274">MKSTIAAACLTIPFVVFGIIQENAIHVTSFHQSTISSFSPSSSLRLIRGSGNSKRIISSISSFALNMDNNVEDNGDGDSSKNNFWQQQRDLMKEMSESNEQSLKEENDKNYNSVQNELVVETAFFTALITSVLWLACDNPFIPASYLFGAMFGVAYTYGLGKFVGTIGASIDDVGAIQGAGVGQARFAFLILLLLFVGKLRVYGLVEIPSIMGFFTYQIASLSQGLKEDKIA</sequence>
<evidence type="ECO:0000256" key="1">
    <source>
        <dbReference type="SAM" id="Phobius"/>
    </source>
</evidence>
<dbReference type="InParanoid" id="A0A1E7FGB2"/>
<feature type="transmembrane region" description="Helical" evidence="1">
    <location>
        <begin position="176"/>
        <end position="197"/>
    </location>
</feature>
<evidence type="ECO:0000313" key="3">
    <source>
        <dbReference type="EMBL" id="OEU16823.1"/>
    </source>
</evidence>
<organism evidence="3 4">
    <name type="scientific">Fragilariopsis cylindrus CCMP1102</name>
    <dbReference type="NCBI Taxonomy" id="635003"/>
    <lineage>
        <taxon>Eukaryota</taxon>
        <taxon>Sar</taxon>
        <taxon>Stramenopiles</taxon>
        <taxon>Ochrophyta</taxon>
        <taxon>Bacillariophyta</taxon>
        <taxon>Bacillariophyceae</taxon>
        <taxon>Bacillariophycidae</taxon>
        <taxon>Bacillariales</taxon>
        <taxon>Bacillariaceae</taxon>
        <taxon>Fragilariopsis</taxon>
    </lineage>
</organism>
<feature type="transmembrane region" description="Helical" evidence="1">
    <location>
        <begin position="118"/>
        <end position="137"/>
    </location>
</feature>
<feature type="signal peptide" evidence="2">
    <location>
        <begin position="1"/>
        <end position="18"/>
    </location>
</feature>
<dbReference type="KEGG" id="fcy:FRACYDRAFT_239417"/>
<reference evidence="3 4" key="1">
    <citation type="submission" date="2016-09" db="EMBL/GenBank/DDBJ databases">
        <title>Extensive genetic diversity and differential bi-allelic expression allows diatom success in the polar Southern Ocean.</title>
        <authorList>
            <consortium name="DOE Joint Genome Institute"/>
            <person name="Mock T."/>
            <person name="Otillar R.P."/>
            <person name="Strauss J."/>
            <person name="Dupont C."/>
            <person name="Frickenhaus S."/>
            <person name="Maumus F."/>
            <person name="Mcmullan M."/>
            <person name="Sanges R."/>
            <person name="Schmutz J."/>
            <person name="Toseland A."/>
            <person name="Valas R."/>
            <person name="Veluchamy A."/>
            <person name="Ward B.J."/>
            <person name="Allen A."/>
            <person name="Barry K."/>
            <person name="Falciatore A."/>
            <person name="Ferrante M."/>
            <person name="Fortunato A.E."/>
            <person name="Gloeckner G."/>
            <person name="Gruber A."/>
            <person name="Hipkin R."/>
            <person name="Janech M."/>
            <person name="Kroth P."/>
            <person name="Leese F."/>
            <person name="Lindquist E."/>
            <person name="Lyon B.R."/>
            <person name="Martin J."/>
            <person name="Mayer C."/>
            <person name="Parker M."/>
            <person name="Quesneville H."/>
            <person name="Raymond J."/>
            <person name="Uhlig C."/>
            <person name="Valentin K.U."/>
            <person name="Worden A.Z."/>
            <person name="Armbrust E.V."/>
            <person name="Bowler C."/>
            <person name="Green B."/>
            <person name="Moulton V."/>
            <person name="Van Oosterhout C."/>
            <person name="Grigoriev I."/>
        </authorList>
    </citation>
    <scope>NUCLEOTIDE SEQUENCE [LARGE SCALE GENOMIC DNA]</scope>
    <source>
        <strain evidence="3 4">CCMP1102</strain>
    </source>
</reference>